<evidence type="ECO:0008006" key="3">
    <source>
        <dbReference type="Google" id="ProtNLM"/>
    </source>
</evidence>
<protein>
    <recommendedName>
        <fullName evidence="3">Apple domain-containing protein</fullName>
    </recommendedName>
</protein>
<reference evidence="1 2" key="1">
    <citation type="submission" date="2023-01" db="EMBL/GenBank/DDBJ databases">
        <title>Analysis of 21 Apiospora genomes using comparative genomics revels a genus with tremendous synthesis potential of carbohydrate active enzymes and secondary metabolites.</title>
        <authorList>
            <person name="Sorensen T."/>
        </authorList>
    </citation>
    <scope>NUCLEOTIDE SEQUENCE [LARGE SCALE GENOMIC DNA]</scope>
    <source>
        <strain evidence="1 2">CBS 33761</strain>
    </source>
</reference>
<evidence type="ECO:0000313" key="1">
    <source>
        <dbReference type="EMBL" id="KAK8052476.1"/>
    </source>
</evidence>
<keyword evidence="2" id="KW-1185">Reference proteome</keyword>
<dbReference type="Proteomes" id="UP001444661">
    <property type="component" value="Unassembled WGS sequence"/>
</dbReference>
<accession>A0ABR1U2X9</accession>
<comment type="caution">
    <text evidence="1">The sequence shown here is derived from an EMBL/GenBank/DDBJ whole genome shotgun (WGS) entry which is preliminary data.</text>
</comment>
<name>A0ABR1U2X9_9PEZI</name>
<evidence type="ECO:0000313" key="2">
    <source>
        <dbReference type="Proteomes" id="UP001444661"/>
    </source>
</evidence>
<sequence>MQALRDGMCSLAKGWTRDCFCTGDEFTKPKGGTLCCHGGSAMAVDAATNEADCCPKGKVYSNRAFTDPPPAVSCPESHTKTIWHKGVQFQVWCGYNIIEYVNPFDFGAKISAVMNMNKRGQMTAQNCLDICAADPKCQGTNWWWGKGLCGINNKPQGGSLFSRGGDYKNPRRCRGWTGTSSPWSRFPCDKFRLSNTEDAFGIS</sequence>
<gene>
    <name evidence="1" type="ORF">PG993_003861</name>
</gene>
<proteinExistence type="predicted"/>
<organism evidence="1 2">
    <name type="scientific">Apiospora rasikravindrae</name>
    <dbReference type="NCBI Taxonomy" id="990691"/>
    <lineage>
        <taxon>Eukaryota</taxon>
        <taxon>Fungi</taxon>
        <taxon>Dikarya</taxon>
        <taxon>Ascomycota</taxon>
        <taxon>Pezizomycotina</taxon>
        <taxon>Sordariomycetes</taxon>
        <taxon>Xylariomycetidae</taxon>
        <taxon>Amphisphaeriales</taxon>
        <taxon>Apiosporaceae</taxon>
        <taxon>Apiospora</taxon>
    </lineage>
</organism>
<dbReference type="EMBL" id="JAQQWK010000002">
    <property type="protein sequence ID" value="KAK8052476.1"/>
    <property type="molecule type" value="Genomic_DNA"/>
</dbReference>